<organism evidence="1 2">
    <name type="scientific">Panagrolaimus sp. JU765</name>
    <dbReference type="NCBI Taxonomy" id="591449"/>
    <lineage>
        <taxon>Eukaryota</taxon>
        <taxon>Metazoa</taxon>
        <taxon>Ecdysozoa</taxon>
        <taxon>Nematoda</taxon>
        <taxon>Chromadorea</taxon>
        <taxon>Rhabditida</taxon>
        <taxon>Tylenchina</taxon>
        <taxon>Panagrolaimomorpha</taxon>
        <taxon>Panagrolaimoidea</taxon>
        <taxon>Panagrolaimidae</taxon>
        <taxon>Panagrolaimus</taxon>
    </lineage>
</organism>
<name>A0AC34R0U6_9BILA</name>
<dbReference type="WBParaSite" id="JU765_v2.g2334.t1">
    <property type="protein sequence ID" value="JU765_v2.g2334.t1"/>
    <property type="gene ID" value="JU765_v2.g2334"/>
</dbReference>
<accession>A0AC34R0U6</accession>
<proteinExistence type="predicted"/>
<protein>
    <submittedName>
        <fullName evidence="2">Uncharacterized protein</fullName>
    </submittedName>
</protein>
<evidence type="ECO:0000313" key="2">
    <source>
        <dbReference type="WBParaSite" id="JU765_v2.g2334.t1"/>
    </source>
</evidence>
<sequence>MKFPEVSKCLKNFCCSHKKALIIFGAVLSAVFIFLVIFFFLFPSDKKSTMPQNHEPVTTPMPEMNTTTTPFEISTTSPTVSTMQIIQVLAEEIDTEFTETRNKITWICQEIQKMFPEAIFKEHGANERADICAETEATINIYILADCTALQMEEKQCDEHKRSLAIKCQYRIDSANEESQIIEEIEFIKNDIESQLFN</sequence>
<reference evidence="2" key="1">
    <citation type="submission" date="2022-11" db="UniProtKB">
        <authorList>
            <consortium name="WormBaseParasite"/>
        </authorList>
    </citation>
    <scope>IDENTIFICATION</scope>
</reference>
<dbReference type="Proteomes" id="UP000887576">
    <property type="component" value="Unplaced"/>
</dbReference>
<evidence type="ECO:0000313" key="1">
    <source>
        <dbReference type="Proteomes" id="UP000887576"/>
    </source>
</evidence>